<evidence type="ECO:0000256" key="1">
    <source>
        <dbReference type="ARBA" id="ARBA00022837"/>
    </source>
</evidence>
<dbReference type="InterPro" id="IPR011992">
    <property type="entry name" value="EF-hand-dom_pair"/>
</dbReference>
<dbReference type="GO" id="GO:0071949">
    <property type="term" value="F:FAD binding"/>
    <property type="evidence" value="ECO:0007669"/>
    <property type="project" value="InterPro"/>
</dbReference>
<dbReference type="InterPro" id="IPR018247">
    <property type="entry name" value="EF_Hand_1_Ca_BS"/>
</dbReference>
<dbReference type="GO" id="GO:0005509">
    <property type="term" value="F:calcium ion binding"/>
    <property type="evidence" value="ECO:0007669"/>
    <property type="project" value="InterPro"/>
</dbReference>
<dbReference type="EMBL" id="CAADRA010006477">
    <property type="protein sequence ID" value="VFT95882.1"/>
    <property type="molecule type" value="Genomic_DNA"/>
</dbReference>
<dbReference type="EMBL" id="VJMH01006456">
    <property type="protein sequence ID" value="KAF0689398.1"/>
    <property type="molecule type" value="Genomic_DNA"/>
</dbReference>
<reference evidence="6 7" key="1">
    <citation type="submission" date="2019-03" db="EMBL/GenBank/DDBJ databases">
        <authorList>
            <person name="Gaulin E."/>
            <person name="Dumas B."/>
        </authorList>
    </citation>
    <scope>NUCLEOTIDE SEQUENCE [LARGE SCALE GENOMIC DNA]</scope>
    <source>
        <strain evidence="6">CBS 568.67</strain>
    </source>
</reference>
<evidence type="ECO:0000259" key="4">
    <source>
        <dbReference type="PROSITE" id="PS50222"/>
    </source>
</evidence>
<feature type="domain" description="EF-hand" evidence="4">
    <location>
        <begin position="1"/>
        <end position="35"/>
    </location>
</feature>
<dbReference type="Pfam" id="PF13499">
    <property type="entry name" value="EF-hand_7"/>
    <property type="match status" value="1"/>
</dbReference>
<feature type="region of interest" description="Disordered" evidence="3">
    <location>
        <begin position="109"/>
        <end position="145"/>
    </location>
</feature>
<dbReference type="SUPFAM" id="SSF51905">
    <property type="entry name" value="FAD/NAD(P)-binding domain"/>
    <property type="match status" value="1"/>
</dbReference>
<evidence type="ECO:0000256" key="2">
    <source>
        <dbReference type="ARBA" id="ARBA00022946"/>
    </source>
</evidence>
<feature type="region of interest" description="Disordered" evidence="3">
    <location>
        <begin position="255"/>
        <end position="276"/>
    </location>
</feature>
<dbReference type="InterPro" id="IPR002938">
    <property type="entry name" value="FAD-bd"/>
</dbReference>
<feature type="compositionally biased region" description="Basic and acidic residues" evidence="3">
    <location>
        <begin position="265"/>
        <end position="276"/>
    </location>
</feature>
<evidence type="ECO:0000313" key="7">
    <source>
        <dbReference type="Proteomes" id="UP000332933"/>
    </source>
</evidence>
<dbReference type="Pfam" id="PF01494">
    <property type="entry name" value="FAD_binding_3"/>
    <property type="match status" value="1"/>
</dbReference>
<proteinExistence type="predicted"/>
<sequence>MEEDLGRLFEHLDGNKDGYLCVEDLPKAVRGLPLMTAWQLVAEMDKTGDGYVPLVEFQKSMAHLIKNDDGTGMDQFSWLGIWNTFHTHPPATTATPSPQKDSTIKFASVAKDEAPTTSKSSPSPPRGTAEASKTTTDKASMVLPPVVPPMPQGSDWIDKKAHLAHEILRRRSNRDVAEIATPNSEPLFVSMRSLLKPVPLADLPRSISQDDANALEESSPPRRMSSSSSGAPPPPPPFLKRRSSSASKLNMFLKAVPPNQVTAPRTDDISSFVRDDGSGDIARRIAHQASNETPMESPKRAKANSFSRLKATTSAMIDPEVDLFGQLSVEYRISDPEIDLFGPPSPVAAPPQQTQGISTMDAPSDDIDDNDEIDRLKADLLASIGSIKQAIAQFTSKDIVAAEAMLTSLLDIQTQTTTLVVQTTPILNGPPRSQIPHFLGAALKSFDKSSLLVVDDAEKPYHSVSIQHVEQAIKIRAFRKNVLSQIFPQIPDSPLSVLGDLFPDILIDTIEQMYEACARDLQSCFEVLSGLSEYTFLDSSLSPKQSYLRKHHTQQPQSDKKAFFGDDGDDDDDDDLDAPLFDVKGYTKPPKVERAPSSSSHLATPARKADTGTYFTLPSLEAPNETLTTQLPFANDDDATDLFARFESGQNMPEILSAWRKFNVDSAMHHSQIYPHLKRIFQPHLSYRQARIFEILDKKRHDHPLYTQKVAATRRVCVVGGGPVGLRTAIELALLGAHVIVVEKRTNFNRENILHLFPWVVHDLTVLGAKFFYRQFCMSSSHLHIGTRQLQCILLKIALLLGVTVYDNMAFDSMSIDNSAAAAAGETDDDGYRIHTTPPLPVALQRVSALVGAGGSHDTIGNLVGIERKTFSPSPAVGAVVIFPSLHTKEELAIPQFSWASQYNQDLFGRLKLELGVDVENIVYYREEVHYVVMTPKKASLIDAGVLETKDLNSVNVDVLHRYVKSVLTFFNIPCPVVGLDAKLFDFSQTQRADKAAVVLPHATSKLFVALVGDALLEPFWPQGLGINRGFLSALDTAFAISRLGKTDDAKLVADHDKHYKGCASLRLQSNIRKFTVDPASRYVI</sequence>
<dbReference type="InterPro" id="IPR036188">
    <property type="entry name" value="FAD/NAD-bd_sf"/>
</dbReference>
<feature type="region of interest" description="Disordered" evidence="3">
    <location>
        <begin position="547"/>
        <end position="607"/>
    </location>
</feature>
<feature type="compositionally biased region" description="Acidic residues" evidence="3">
    <location>
        <begin position="566"/>
        <end position="577"/>
    </location>
</feature>
<dbReference type="AlphaFoldDB" id="A0A485LDL7"/>
<dbReference type="CDD" id="cd14279">
    <property type="entry name" value="CUE"/>
    <property type="match status" value="1"/>
</dbReference>
<accession>A0A485LDL7</accession>
<dbReference type="Gene3D" id="1.10.238.10">
    <property type="entry name" value="EF-hand"/>
    <property type="match status" value="1"/>
</dbReference>
<dbReference type="PROSITE" id="PS50222">
    <property type="entry name" value="EF_HAND_2"/>
    <property type="match status" value="1"/>
</dbReference>
<feature type="region of interest" description="Disordered" evidence="3">
    <location>
        <begin position="211"/>
        <end position="242"/>
    </location>
</feature>
<keyword evidence="7" id="KW-1185">Reference proteome</keyword>
<organism evidence="6 7">
    <name type="scientific">Aphanomyces stellatus</name>
    <dbReference type="NCBI Taxonomy" id="120398"/>
    <lineage>
        <taxon>Eukaryota</taxon>
        <taxon>Sar</taxon>
        <taxon>Stramenopiles</taxon>
        <taxon>Oomycota</taxon>
        <taxon>Saprolegniomycetes</taxon>
        <taxon>Saprolegniales</taxon>
        <taxon>Verrucalvaceae</taxon>
        <taxon>Aphanomyces</taxon>
    </lineage>
</organism>
<dbReference type="Pfam" id="PF25413">
    <property type="entry name" value="Rossman_Mical"/>
    <property type="match status" value="1"/>
</dbReference>
<evidence type="ECO:0000313" key="5">
    <source>
        <dbReference type="EMBL" id="KAF0689398.1"/>
    </source>
</evidence>
<dbReference type="Gene3D" id="3.50.50.60">
    <property type="entry name" value="FAD/NAD(P)-binding domain"/>
    <property type="match status" value="1"/>
</dbReference>
<protein>
    <submittedName>
        <fullName evidence="6">Aste57867_19160 protein</fullName>
    </submittedName>
</protein>
<dbReference type="InterPro" id="IPR002048">
    <property type="entry name" value="EF_hand_dom"/>
</dbReference>
<dbReference type="Proteomes" id="UP000332933">
    <property type="component" value="Unassembled WGS sequence"/>
</dbReference>
<name>A0A485LDL7_9STRA</name>
<dbReference type="InterPro" id="IPR057494">
    <property type="entry name" value="Rossman_Mical"/>
</dbReference>
<dbReference type="SUPFAM" id="SSF47473">
    <property type="entry name" value="EF-hand"/>
    <property type="match status" value="1"/>
</dbReference>
<evidence type="ECO:0000256" key="3">
    <source>
        <dbReference type="SAM" id="MobiDB-lite"/>
    </source>
</evidence>
<gene>
    <name evidence="6" type="primary">Aste57867_19160</name>
    <name evidence="5" type="ORF">As57867_019096</name>
    <name evidence="6" type="ORF">ASTE57867_19160</name>
</gene>
<keyword evidence="2" id="KW-0809">Transit peptide</keyword>
<dbReference type="PROSITE" id="PS00018">
    <property type="entry name" value="EF_HAND_1"/>
    <property type="match status" value="1"/>
</dbReference>
<reference evidence="5" key="2">
    <citation type="submission" date="2019-06" db="EMBL/GenBank/DDBJ databases">
        <title>Genomics analysis of Aphanomyces spp. identifies a new class of oomycete effector associated with host adaptation.</title>
        <authorList>
            <person name="Gaulin E."/>
        </authorList>
    </citation>
    <scope>NUCLEOTIDE SEQUENCE</scope>
    <source>
        <strain evidence="5">CBS 578.67</strain>
    </source>
</reference>
<dbReference type="OrthoDB" id="20799at2759"/>
<feature type="compositionally biased region" description="Low complexity" evidence="3">
    <location>
        <begin position="221"/>
        <end position="230"/>
    </location>
</feature>
<keyword evidence="1" id="KW-0106">Calcium</keyword>
<evidence type="ECO:0000313" key="6">
    <source>
        <dbReference type="EMBL" id="VFT95882.1"/>
    </source>
</evidence>
<dbReference type="PRINTS" id="PR00420">
    <property type="entry name" value="RNGMNOXGNASE"/>
</dbReference>